<sequence>MSDRQRENSRAESRERQVVVSVRLSEGLLQRVHAFAAVKDSTANAVIRQAVEDHIRREVRTKEFQEASRAHVQRAQAEVEALTIEEGDQDVA</sequence>
<evidence type="ECO:0000313" key="1">
    <source>
        <dbReference type="EMBL" id="GGO94685.1"/>
    </source>
</evidence>
<dbReference type="AlphaFoldDB" id="A0A917ZVW1"/>
<reference evidence="1" key="2">
    <citation type="submission" date="2020-09" db="EMBL/GenBank/DDBJ databases">
        <authorList>
            <person name="Sun Q."/>
            <person name="Zhou Y."/>
        </authorList>
    </citation>
    <scope>NUCLEOTIDE SEQUENCE</scope>
    <source>
        <strain evidence="1">CGMCC 4.7201</strain>
    </source>
</reference>
<dbReference type="Proteomes" id="UP000641932">
    <property type="component" value="Unassembled WGS sequence"/>
</dbReference>
<reference evidence="1" key="1">
    <citation type="journal article" date="2014" name="Int. J. Syst. Evol. Microbiol.">
        <title>Complete genome sequence of Corynebacterium casei LMG S-19264T (=DSM 44701T), isolated from a smear-ripened cheese.</title>
        <authorList>
            <consortium name="US DOE Joint Genome Institute (JGI-PGF)"/>
            <person name="Walter F."/>
            <person name="Albersmeier A."/>
            <person name="Kalinowski J."/>
            <person name="Ruckert C."/>
        </authorList>
    </citation>
    <scope>NUCLEOTIDE SEQUENCE</scope>
    <source>
        <strain evidence="1">CGMCC 4.7201</strain>
    </source>
</reference>
<dbReference type="InterPro" id="IPR010985">
    <property type="entry name" value="Ribbon_hlx_hlx"/>
</dbReference>
<evidence type="ECO:0000313" key="2">
    <source>
        <dbReference type="Proteomes" id="UP000641932"/>
    </source>
</evidence>
<organism evidence="1 2">
    <name type="scientific">Wenjunlia tyrosinilytica</name>
    <dbReference type="NCBI Taxonomy" id="1544741"/>
    <lineage>
        <taxon>Bacteria</taxon>
        <taxon>Bacillati</taxon>
        <taxon>Actinomycetota</taxon>
        <taxon>Actinomycetes</taxon>
        <taxon>Kitasatosporales</taxon>
        <taxon>Streptomycetaceae</taxon>
        <taxon>Wenjunlia</taxon>
    </lineage>
</organism>
<name>A0A917ZVW1_9ACTN</name>
<accession>A0A917ZVW1</accession>
<keyword evidence="2" id="KW-1185">Reference proteome</keyword>
<dbReference type="GO" id="GO:0006355">
    <property type="term" value="P:regulation of DNA-templated transcription"/>
    <property type="evidence" value="ECO:0007669"/>
    <property type="project" value="InterPro"/>
</dbReference>
<dbReference type="SUPFAM" id="SSF47598">
    <property type="entry name" value="Ribbon-helix-helix"/>
    <property type="match status" value="1"/>
</dbReference>
<evidence type="ECO:0008006" key="3">
    <source>
        <dbReference type="Google" id="ProtNLM"/>
    </source>
</evidence>
<proteinExistence type="predicted"/>
<dbReference type="RefSeq" id="WP_189134048.1">
    <property type="nucleotide sequence ID" value="NZ_BMMS01000023.1"/>
</dbReference>
<gene>
    <name evidence="1" type="ORF">GCM10012280_50170</name>
</gene>
<comment type="caution">
    <text evidence="1">The sequence shown here is derived from an EMBL/GenBank/DDBJ whole genome shotgun (WGS) entry which is preliminary data.</text>
</comment>
<protein>
    <recommendedName>
        <fullName evidence="3">Ribbon-helix-helix protein CopG domain-containing protein</fullName>
    </recommendedName>
</protein>
<dbReference type="EMBL" id="BMMS01000023">
    <property type="protein sequence ID" value="GGO94685.1"/>
    <property type="molecule type" value="Genomic_DNA"/>
</dbReference>